<gene>
    <name evidence="2" type="ORF">Sradi_6219400</name>
</gene>
<accession>A0AAW2KAM1</accession>
<evidence type="ECO:0008006" key="3">
    <source>
        <dbReference type="Google" id="ProtNLM"/>
    </source>
</evidence>
<name>A0AAW2KAM1_SESRA</name>
<feature type="compositionally biased region" description="Polar residues" evidence="1">
    <location>
        <begin position="1"/>
        <end position="13"/>
    </location>
</feature>
<feature type="region of interest" description="Disordered" evidence="1">
    <location>
        <begin position="1"/>
        <end position="35"/>
    </location>
</feature>
<comment type="caution">
    <text evidence="2">The sequence shown here is derived from an EMBL/GenBank/DDBJ whole genome shotgun (WGS) entry which is preliminary data.</text>
</comment>
<organism evidence="2">
    <name type="scientific">Sesamum radiatum</name>
    <name type="common">Black benniseed</name>
    <dbReference type="NCBI Taxonomy" id="300843"/>
    <lineage>
        <taxon>Eukaryota</taxon>
        <taxon>Viridiplantae</taxon>
        <taxon>Streptophyta</taxon>
        <taxon>Embryophyta</taxon>
        <taxon>Tracheophyta</taxon>
        <taxon>Spermatophyta</taxon>
        <taxon>Magnoliopsida</taxon>
        <taxon>eudicotyledons</taxon>
        <taxon>Gunneridae</taxon>
        <taxon>Pentapetalae</taxon>
        <taxon>asterids</taxon>
        <taxon>lamiids</taxon>
        <taxon>Lamiales</taxon>
        <taxon>Pedaliaceae</taxon>
        <taxon>Sesamum</taxon>
    </lineage>
</organism>
<evidence type="ECO:0000313" key="2">
    <source>
        <dbReference type="EMBL" id="KAL0303513.1"/>
    </source>
</evidence>
<reference evidence="2" key="2">
    <citation type="journal article" date="2024" name="Plant">
        <title>Genomic evolution and insights into agronomic trait innovations of Sesamum species.</title>
        <authorList>
            <person name="Miao H."/>
            <person name="Wang L."/>
            <person name="Qu L."/>
            <person name="Liu H."/>
            <person name="Sun Y."/>
            <person name="Le M."/>
            <person name="Wang Q."/>
            <person name="Wei S."/>
            <person name="Zheng Y."/>
            <person name="Lin W."/>
            <person name="Duan Y."/>
            <person name="Cao H."/>
            <person name="Xiong S."/>
            <person name="Wang X."/>
            <person name="Wei L."/>
            <person name="Li C."/>
            <person name="Ma Q."/>
            <person name="Ju M."/>
            <person name="Zhao R."/>
            <person name="Li G."/>
            <person name="Mu C."/>
            <person name="Tian Q."/>
            <person name="Mei H."/>
            <person name="Zhang T."/>
            <person name="Gao T."/>
            <person name="Zhang H."/>
        </authorList>
    </citation>
    <scope>NUCLEOTIDE SEQUENCE</scope>
    <source>
        <strain evidence="2">G02</strain>
    </source>
</reference>
<proteinExistence type="predicted"/>
<evidence type="ECO:0000256" key="1">
    <source>
        <dbReference type="SAM" id="MobiDB-lite"/>
    </source>
</evidence>
<dbReference type="AlphaFoldDB" id="A0AAW2KAM1"/>
<reference evidence="2" key="1">
    <citation type="submission" date="2020-06" db="EMBL/GenBank/DDBJ databases">
        <authorList>
            <person name="Li T."/>
            <person name="Hu X."/>
            <person name="Zhang T."/>
            <person name="Song X."/>
            <person name="Zhang H."/>
            <person name="Dai N."/>
            <person name="Sheng W."/>
            <person name="Hou X."/>
            <person name="Wei L."/>
        </authorList>
    </citation>
    <scope>NUCLEOTIDE SEQUENCE</scope>
    <source>
        <strain evidence="2">G02</strain>
        <tissue evidence="2">Leaf</tissue>
    </source>
</reference>
<sequence>MDTDFISTANVNTLEDEGSSHQKRRGNNKDRSGPRRIWSMVEEEALVNGLKALVTTGWKCDNGFCNEYLAQLEAHMKKVFPSVTLRRNHTSTLSCTCGKSNILL</sequence>
<dbReference type="EMBL" id="JACGWJ010000029">
    <property type="protein sequence ID" value="KAL0303513.1"/>
    <property type="molecule type" value="Genomic_DNA"/>
</dbReference>
<protein>
    <recommendedName>
        <fullName evidence="3">Myb-like domain-containing protein</fullName>
    </recommendedName>
</protein>